<feature type="signal peptide" evidence="1">
    <location>
        <begin position="1"/>
        <end position="20"/>
    </location>
</feature>
<dbReference type="InterPro" id="IPR050570">
    <property type="entry name" value="Cell_wall_metabolism_enzyme"/>
</dbReference>
<dbReference type="AlphaFoldDB" id="A0A2M7XBG0"/>
<reference evidence="3" key="1">
    <citation type="submission" date="2017-09" db="EMBL/GenBank/DDBJ databases">
        <title>Depth-based differentiation of microbial function through sediment-hosted aquifers and enrichment of novel symbionts in the deep terrestrial subsurface.</title>
        <authorList>
            <person name="Probst A.J."/>
            <person name="Ladd B."/>
            <person name="Jarett J.K."/>
            <person name="Geller-Mcgrath D.E."/>
            <person name="Sieber C.M.K."/>
            <person name="Emerson J.B."/>
            <person name="Anantharaman K."/>
            <person name="Thomas B.C."/>
            <person name="Malmstrom R."/>
            <person name="Stieglmeier M."/>
            <person name="Klingl A."/>
            <person name="Woyke T."/>
            <person name="Ryan C.M."/>
            <person name="Banfield J.F."/>
        </authorList>
    </citation>
    <scope>NUCLEOTIDE SEQUENCE [LARGE SCALE GENOMIC DNA]</scope>
</reference>
<dbReference type="GO" id="GO:0004222">
    <property type="term" value="F:metalloendopeptidase activity"/>
    <property type="evidence" value="ECO:0007669"/>
    <property type="project" value="TreeGrafter"/>
</dbReference>
<accession>A0A2M7XBG0</accession>
<sequence>MKLLLSILLLVLSFPHLVAADEIIDIAFPVNGDVSFSDDYLDARTGHTHHAIDILANKLNLILAADDGMITFAPMDEPSYGYMLKLKGDSGYTFSYIHINNDTPGTDDGEGGPENAYAPGIEQGVRVERGDHIAWVGDSGNAESTASHLHFEMEDLDGEIMNPYPSLVAALDAVTYNPDLERELATSINVDKDIPEATEAVACISNELIRTPEVDTVYYCGRDGGRYVFLDEKIYYSWYENFDDVQFVTSEVMASIPLTGVVTYKPGAFMVKVLSDPKVYAVSRNGTLRGIPNPEMATELYGADWASQVRDIPDGFFPRYQIGPEITVN</sequence>
<feature type="chain" id="PRO_5014786104" evidence="1">
    <location>
        <begin position="21"/>
        <end position="329"/>
    </location>
</feature>
<evidence type="ECO:0000313" key="2">
    <source>
        <dbReference type="EMBL" id="PJA45227.1"/>
    </source>
</evidence>
<dbReference type="CDD" id="cd12797">
    <property type="entry name" value="M23_peptidase"/>
    <property type="match status" value="1"/>
</dbReference>
<proteinExistence type="predicted"/>
<dbReference type="SUPFAM" id="SSF51261">
    <property type="entry name" value="Duplicated hybrid motif"/>
    <property type="match status" value="1"/>
</dbReference>
<organism evidence="2 3">
    <name type="scientific">Candidatus Uhrbacteria bacterium CG_4_9_14_3_um_filter_50_9</name>
    <dbReference type="NCBI Taxonomy" id="1975035"/>
    <lineage>
        <taxon>Bacteria</taxon>
        <taxon>Candidatus Uhriibacteriota</taxon>
    </lineage>
</organism>
<comment type="caution">
    <text evidence="2">The sequence shown here is derived from an EMBL/GenBank/DDBJ whole genome shotgun (WGS) entry which is preliminary data.</text>
</comment>
<name>A0A2M7XBG0_9BACT</name>
<dbReference type="PANTHER" id="PTHR21666:SF270">
    <property type="entry name" value="MUREIN HYDROLASE ACTIVATOR ENVC"/>
    <property type="match status" value="1"/>
</dbReference>
<dbReference type="Gene3D" id="2.70.70.10">
    <property type="entry name" value="Glucose Permease (Domain IIA)"/>
    <property type="match status" value="1"/>
</dbReference>
<dbReference type="InterPro" id="IPR011055">
    <property type="entry name" value="Dup_hybrid_motif"/>
</dbReference>
<keyword evidence="1" id="KW-0732">Signal</keyword>
<dbReference type="PANTHER" id="PTHR21666">
    <property type="entry name" value="PEPTIDASE-RELATED"/>
    <property type="match status" value="1"/>
</dbReference>
<evidence type="ECO:0000256" key="1">
    <source>
        <dbReference type="SAM" id="SignalP"/>
    </source>
</evidence>
<dbReference type="EMBL" id="PFWU01000046">
    <property type="protein sequence ID" value="PJA45227.1"/>
    <property type="molecule type" value="Genomic_DNA"/>
</dbReference>
<dbReference type="Proteomes" id="UP000229385">
    <property type="component" value="Unassembled WGS sequence"/>
</dbReference>
<gene>
    <name evidence="2" type="ORF">CO174_04330</name>
</gene>
<evidence type="ECO:0000313" key="3">
    <source>
        <dbReference type="Proteomes" id="UP000229385"/>
    </source>
</evidence>
<protein>
    <submittedName>
        <fullName evidence="2">Uncharacterized protein</fullName>
    </submittedName>
</protein>